<keyword evidence="1" id="KW-1133">Transmembrane helix</keyword>
<evidence type="ECO:0000313" key="3">
    <source>
        <dbReference type="Proteomes" id="UP001595896"/>
    </source>
</evidence>
<keyword evidence="1" id="KW-0472">Membrane</keyword>
<feature type="transmembrane region" description="Helical" evidence="1">
    <location>
        <begin position="128"/>
        <end position="150"/>
    </location>
</feature>
<keyword evidence="3" id="KW-1185">Reference proteome</keyword>
<evidence type="ECO:0000313" key="2">
    <source>
        <dbReference type="EMBL" id="MFC4737368.1"/>
    </source>
</evidence>
<feature type="transmembrane region" description="Helical" evidence="1">
    <location>
        <begin position="162"/>
        <end position="185"/>
    </location>
</feature>
<accession>A0ABV9NVF7</accession>
<dbReference type="Proteomes" id="UP001595896">
    <property type="component" value="Unassembled WGS sequence"/>
</dbReference>
<protein>
    <submittedName>
        <fullName evidence="2">Uncharacterized protein</fullName>
    </submittedName>
</protein>
<dbReference type="RefSeq" id="WP_377909967.1">
    <property type="nucleotide sequence ID" value="NZ_JBHSGK010000013.1"/>
</dbReference>
<feature type="transmembrane region" description="Helical" evidence="1">
    <location>
        <begin position="97"/>
        <end position="116"/>
    </location>
</feature>
<organism evidence="2 3">
    <name type="scientific">Bacillus daqingensis</name>
    <dbReference type="NCBI Taxonomy" id="872396"/>
    <lineage>
        <taxon>Bacteria</taxon>
        <taxon>Bacillati</taxon>
        <taxon>Bacillota</taxon>
        <taxon>Bacilli</taxon>
        <taxon>Bacillales</taxon>
        <taxon>Bacillaceae</taxon>
        <taxon>Bacillus</taxon>
    </lineage>
</organism>
<dbReference type="EMBL" id="JBHSGK010000013">
    <property type="protein sequence ID" value="MFC4737368.1"/>
    <property type="molecule type" value="Genomic_DNA"/>
</dbReference>
<name>A0ABV9NVF7_9BACI</name>
<comment type="caution">
    <text evidence="2">The sequence shown here is derived from an EMBL/GenBank/DDBJ whole genome shotgun (WGS) entry which is preliminary data.</text>
</comment>
<feature type="transmembrane region" description="Helical" evidence="1">
    <location>
        <begin position="20"/>
        <end position="49"/>
    </location>
</feature>
<keyword evidence="1" id="KW-0812">Transmembrane</keyword>
<sequence length="190" mass="21312">MTQTERRVLRLKEVVIKSFISGIVMGVLLALQLVFSLQIVLFIAVTVFIGWRTYHWKTKDVSLSRFSSIRRLQLYEIDKLGDSWPLYEWRQNMRTKAGMLQGALSLALVLSALYQLDHIALPTTVPASLSFIALAMLSTGAIVFVSGFQLDRSDTITAYKENKIITGVIIVFIVLFALLTVIGIVDQTTT</sequence>
<reference evidence="3" key="1">
    <citation type="journal article" date="2019" name="Int. J. Syst. Evol. Microbiol.">
        <title>The Global Catalogue of Microorganisms (GCM) 10K type strain sequencing project: providing services to taxonomists for standard genome sequencing and annotation.</title>
        <authorList>
            <consortium name="The Broad Institute Genomics Platform"/>
            <consortium name="The Broad Institute Genome Sequencing Center for Infectious Disease"/>
            <person name="Wu L."/>
            <person name="Ma J."/>
        </authorList>
    </citation>
    <scope>NUCLEOTIDE SEQUENCE [LARGE SCALE GENOMIC DNA]</scope>
    <source>
        <strain evidence="3">JCM 12165</strain>
    </source>
</reference>
<evidence type="ECO:0000256" key="1">
    <source>
        <dbReference type="SAM" id="Phobius"/>
    </source>
</evidence>
<proteinExistence type="predicted"/>
<gene>
    <name evidence="2" type="ORF">ACFO4L_12270</name>
</gene>